<dbReference type="AlphaFoldDB" id="A0A0A8Z556"/>
<evidence type="ECO:0000313" key="1">
    <source>
        <dbReference type="EMBL" id="JAD31880.1"/>
    </source>
</evidence>
<reference evidence="1" key="2">
    <citation type="journal article" date="2015" name="Data Brief">
        <title>Shoot transcriptome of the giant reed, Arundo donax.</title>
        <authorList>
            <person name="Barrero R.A."/>
            <person name="Guerrero F.D."/>
            <person name="Moolhuijzen P."/>
            <person name="Goolsby J.A."/>
            <person name="Tidwell J."/>
            <person name="Bellgard S.E."/>
            <person name="Bellgard M.I."/>
        </authorList>
    </citation>
    <scope>NUCLEOTIDE SEQUENCE</scope>
    <source>
        <tissue evidence="1">Shoot tissue taken approximately 20 cm above the soil surface</tissue>
    </source>
</reference>
<sequence length="19" mass="2136">MCKNDSEDTLLLLCCSHPN</sequence>
<name>A0A0A8Z556_ARUDO</name>
<organism evidence="1">
    <name type="scientific">Arundo donax</name>
    <name type="common">Giant reed</name>
    <name type="synonym">Donax arundinaceus</name>
    <dbReference type="NCBI Taxonomy" id="35708"/>
    <lineage>
        <taxon>Eukaryota</taxon>
        <taxon>Viridiplantae</taxon>
        <taxon>Streptophyta</taxon>
        <taxon>Embryophyta</taxon>
        <taxon>Tracheophyta</taxon>
        <taxon>Spermatophyta</taxon>
        <taxon>Magnoliopsida</taxon>
        <taxon>Liliopsida</taxon>
        <taxon>Poales</taxon>
        <taxon>Poaceae</taxon>
        <taxon>PACMAD clade</taxon>
        <taxon>Arundinoideae</taxon>
        <taxon>Arundineae</taxon>
        <taxon>Arundo</taxon>
    </lineage>
</organism>
<proteinExistence type="predicted"/>
<accession>A0A0A8Z556</accession>
<protein>
    <submittedName>
        <fullName evidence="1">Uncharacterized protein</fullName>
    </submittedName>
</protein>
<reference evidence="1" key="1">
    <citation type="submission" date="2014-09" db="EMBL/GenBank/DDBJ databases">
        <authorList>
            <person name="Magalhaes I.L.F."/>
            <person name="Oliveira U."/>
            <person name="Santos F.R."/>
            <person name="Vidigal T.H.D.A."/>
            <person name="Brescovit A.D."/>
            <person name="Santos A.J."/>
        </authorList>
    </citation>
    <scope>NUCLEOTIDE SEQUENCE</scope>
    <source>
        <tissue evidence="1">Shoot tissue taken approximately 20 cm above the soil surface</tissue>
    </source>
</reference>
<dbReference type="EMBL" id="GBRH01266015">
    <property type="protein sequence ID" value="JAD31880.1"/>
    <property type="molecule type" value="Transcribed_RNA"/>
</dbReference>